<feature type="region of interest" description="Disordered" evidence="5">
    <location>
        <begin position="374"/>
        <end position="440"/>
    </location>
</feature>
<keyword evidence="2 4" id="KW-0863">Zinc-finger</keyword>
<dbReference type="GeneID" id="33560792"/>
<feature type="compositionally biased region" description="Basic residues" evidence="5">
    <location>
        <begin position="411"/>
        <end position="424"/>
    </location>
</feature>
<organism evidence="7 8">
    <name type="scientific">Kockovaella imperatae</name>
    <dbReference type="NCBI Taxonomy" id="4999"/>
    <lineage>
        <taxon>Eukaryota</taxon>
        <taxon>Fungi</taxon>
        <taxon>Dikarya</taxon>
        <taxon>Basidiomycota</taxon>
        <taxon>Agaricomycotina</taxon>
        <taxon>Tremellomycetes</taxon>
        <taxon>Tremellales</taxon>
        <taxon>Cuniculitremaceae</taxon>
        <taxon>Kockovaella</taxon>
    </lineage>
</organism>
<dbReference type="PROSITE" id="PS50089">
    <property type="entry name" value="ZF_RING_2"/>
    <property type="match status" value="1"/>
</dbReference>
<feature type="region of interest" description="Disordered" evidence="5">
    <location>
        <begin position="125"/>
        <end position="144"/>
    </location>
</feature>
<protein>
    <recommendedName>
        <fullName evidence="6">RING-type domain-containing protein</fullName>
    </recommendedName>
</protein>
<feature type="region of interest" description="Disordered" evidence="5">
    <location>
        <begin position="1"/>
        <end position="108"/>
    </location>
</feature>
<evidence type="ECO:0000313" key="7">
    <source>
        <dbReference type="EMBL" id="ORX40845.1"/>
    </source>
</evidence>
<sequence length="608" mass="67508">MPRDHKKHSSRTQNQSHPTPYTKPRPPSHPSQPLGKHASSELDLSQGTAEAGPSKYLNSNERKRARKERRRSKSRDGQAAQADLTATPATGDGPSFQGGEGHYGGFGKPKILSKAKSILSPAAKANGAETSMDSSPTLITTPKHLKKKMIVDPVPEKPKDDVRVQLLERQLKNMRKETEKVTGALNAQIAGLKEEIQALKSVDVEHQKVMEEKKKMHDALTEAVTCQICFEPFNDPHILTCGHVACKGCFISYFRSPGAYATHMENIGPDKDLTHFRKLCHTCRAPVVNRPSRMYGLASILEALGLDANMPSPSQERPAPADDPWLMSFPPATEDYRYKDVHDSVSRCRDCGGEIDVDQCVGCGAVFSEHESMADSEEEMWDLGHPYHDPDVTDSEAEASNSGAEAGGAALRRRLRRRDQRRRRMAEGGDDSDADSVVDATAEDRQFRRIMRGEEAEPWQADVLRTLETGNVPARRRRAASEPEDSEEDRLQGYLQQTRQRRDHLLDLVADVDALGDDVDYPEDPDDSDELYDGEDSEQYEDSFIDDEEDLGHVDGGSDQGSVQSASSASEGEIEEIDVVVDEPRRAGRRGAGRARRRLYNDPDEEDD</sequence>
<feature type="domain" description="RING-type" evidence="6">
    <location>
        <begin position="226"/>
        <end position="284"/>
    </location>
</feature>
<feature type="compositionally biased region" description="Basic residues" evidence="5">
    <location>
        <begin position="63"/>
        <end position="73"/>
    </location>
</feature>
<dbReference type="InterPro" id="IPR027370">
    <property type="entry name" value="Znf-RING_euk"/>
</dbReference>
<name>A0A1Y1UUH6_9TREE</name>
<feature type="compositionally biased region" description="Basic residues" evidence="5">
    <location>
        <begin position="1"/>
        <end position="10"/>
    </location>
</feature>
<proteinExistence type="predicted"/>
<feature type="compositionally biased region" description="Pro residues" evidence="5">
    <location>
        <begin position="21"/>
        <end position="30"/>
    </location>
</feature>
<dbReference type="SMART" id="SM00184">
    <property type="entry name" value="RING"/>
    <property type="match status" value="1"/>
</dbReference>
<dbReference type="SUPFAM" id="SSF57850">
    <property type="entry name" value="RING/U-box"/>
    <property type="match status" value="1"/>
</dbReference>
<dbReference type="PANTHER" id="PTHR24103">
    <property type="entry name" value="E3 UBIQUITIN-PROTEIN LIGASE TRIM"/>
    <property type="match status" value="1"/>
</dbReference>
<dbReference type="Proteomes" id="UP000193218">
    <property type="component" value="Unassembled WGS sequence"/>
</dbReference>
<evidence type="ECO:0000256" key="2">
    <source>
        <dbReference type="ARBA" id="ARBA00022771"/>
    </source>
</evidence>
<accession>A0A1Y1UUH6</accession>
<dbReference type="InterPro" id="IPR013083">
    <property type="entry name" value="Znf_RING/FYVE/PHD"/>
</dbReference>
<dbReference type="OrthoDB" id="6105938at2759"/>
<feature type="region of interest" description="Disordered" evidence="5">
    <location>
        <begin position="513"/>
        <end position="608"/>
    </location>
</feature>
<dbReference type="InterPro" id="IPR001841">
    <property type="entry name" value="Znf_RING"/>
</dbReference>
<gene>
    <name evidence="7" type="ORF">BD324DRAFT_678265</name>
</gene>
<feature type="compositionally biased region" description="Low complexity" evidence="5">
    <location>
        <begin position="398"/>
        <end position="410"/>
    </location>
</feature>
<feature type="compositionally biased region" description="Basic residues" evidence="5">
    <location>
        <begin position="587"/>
        <end position="598"/>
    </location>
</feature>
<dbReference type="EMBL" id="NBSH01000001">
    <property type="protein sequence ID" value="ORX40845.1"/>
    <property type="molecule type" value="Genomic_DNA"/>
</dbReference>
<dbReference type="STRING" id="4999.A0A1Y1UUH6"/>
<evidence type="ECO:0000256" key="1">
    <source>
        <dbReference type="ARBA" id="ARBA00022723"/>
    </source>
</evidence>
<reference evidence="7 8" key="1">
    <citation type="submission" date="2017-03" db="EMBL/GenBank/DDBJ databases">
        <title>Widespread Adenine N6-methylation of Active Genes in Fungi.</title>
        <authorList>
            <consortium name="DOE Joint Genome Institute"/>
            <person name="Mondo S.J."/>
            <person name="Dannebaum R.O."/>
            <person name="Kuo R.C."/>
            <person name="Louie K.B."/>
            <person name="Bewick A.J."/>
            <person name="Labutti K."/>
            <person name="Haridas S."/>
            <person name="Kuo A."/>
            <person name="Salamov A."/>
            <person name="Ahrendt S.R."/>
            <person name="Lau R."/>
            <person name="Bowen B.P."/>
            <person name="Lipzen A."/>
            <person name="Sullivan W."/>
            <person name="Andreopoulos W.B."/>
            <person name="Clum A."/>
            <person name="Lindquist E."/>
            <person name="Daum C."/>
            <person name="Northen T.R."/>
            <person name="Ramamoorthy G."/>
            <person name="Schmitz R.J."/>
            <person name="Gryganskyi A."/>
            <person name="Culley D."/>
            <person name="Magnuson J."/>
            <person name="James T.Y."/>
            <person name="O'Malley M.A."/>
            <person name="Stajich J.E."/>
            <person name="Spatafora J.W."/>
            <person name="Visel A."/>
            <person name="Grigoriev I.V."/>
        </authorList>
    </citation>
    <scope>NUCLEOTIDE SEQUENCE [LARGE SCALE GENOMIC DNA]</scope>
    <source>
        <strain evidence="7 8">NRRL Y-17943</strain>
    </source>
</reference>
<dbReference type="RefSeq" id="XP_021874524.1">
    <property type="nucleotide sequence ID" value="XM_022018983.1"/>
</dbReference>
<feature type="compositionally biased region" description="Acidic residues" evidence="5">
    <location>
        <begin position="572"/>
        <end position="581"/>
    </location>
</feature>
<keyword evidence="8" id="KW-1185">Reference proteome</keyword>
<evidence type="ECO:0000259" key="6">
    <source>
        <dbReference type="PROSITE" id="PS50089"/>
    </source>
</evidence>
<dbReference type="Gene3D" id="3.30.40.10">
    <property type="entry name" value="Zinc/RING finger domain, C3HC4 (zinc finger)"/>
    <property type="match status" value="1"/>
</dbReference>
<comment type="caution">
    <text evidence="7">The sequence shown here is derived from an EMBL/GenBank/DDBJ whole genome shotgun (WGS) entry which is preliminary data.</text>
</comment>
<feature type="compositionally biased region" description="Gly residues" evidence="5">
    <location>
        <begin position="96"/>
        <end position="107"/>
    </location>
</feature>
<dbReference type="InParanoid" id="A0A1Y1UUH6"/>
<evidence type="ECO:0000313" key="8">
    <source>
        <dbReference type="Proteomes" id="UP000193218"/>
    </source>
</evidence>
<feature type="compositionally biased region" description="Polar residues" evidence="5">
    <location>
        <begin position="128"/>
        <end position="140"/>
    </location>
</feature>
<dbReference type="GO" id="GO:0008270">
    <property type="term" value="F:zinc ion binding"/>
    <property type="evidence" value="ECO:0007669"/>
    <property type="project" value="UniProtKB-KW"/>
</dbReference>
<keyword evidence="1" id="KW-0479">Metal-binding</keyword>
<dbReference type="CDD" id="cd16449">
    <property type="entry name" value="RING-HC"/>
    <property type="match status" value="1"/>
</dbReference>
<evidence type="ECO:0000256" key="4">
    <source>
        <dbReference type="PROSITE-ProRule" id="PRU00175"/>
    </source>
</evidence>
<feature type="compositionally biased region" description="Acidic residues" evidence="5">
    <location>
        <begin position="514"/>
        <end position="550"/>
    </location>
</feature>
<evidence type="ECO:0000256" key="3">
    <source>
        <dbReference type="ARBA" id="ARBA00022833"/>
    </source>
</evidence>
<dbReference type="Pfam" id="PF13445">
    <property type="entry name" value="zf-RING_UBOX"/>
    <property type="match status" value="1"/>
</dbReference>
<dbReference type="AlphaFoldDB" id="A0A1Y1UUH6"/>
<feature type="region of interest" description="Disordered" evidence="5">
    <location>
        <begin position="461"/>
        <end position="491"/>
    </location>
</feature>
<evidence type="ECO:0000256" key="5">
    <source>
        <dbReference type="SAM" id="MobiDB-lite"/>
    </source>
</evidence>
<dbReference type="InterPro" id="IPR050143">
    <property type="entry name" value="TRIM/RBCC"/>
</dbReference>
<keyword evidence="3" id="KW-0862">Zinc</keyword>